<dbReference type="HAMAP" id="MF_02065">
    <property type="entry name" value="MltG"/>
    <property type="match status" value="1"/>
</dbReference>
<keyword evidence="9" id="KW-1185">Reference proteome</keyword>
<keyword evidence="1 7" id="KW-1003">Cell membrane</keyword>
<feature type="site" description="Important for catalytic activity" evidence="7">
    <location>
        <position position="223"/>
    </location>
</feature>
<dbReference type="EMBL" id="BPFZ01000008">
    <property type="protein sequence ID" value="GIU67257.1"/>
    <property type="molecule type" value="Genomic_DNA"/>
</dbReference>
<reference evidence="8" key="2">
    <citation type="journal article" date="2023" name="ISME Commun">
        <title>Characterization of a bloom-associated alphaproteobacterial lineage, 'Candidatus Phycosocius': insights into freshwater algal-bacterial interactions.</title>
        <authorList>
            <person name="Tanabe Y."/>
            <person name="Yamaguchi H."/>
            <person name="Yoshida M."/>
            <person name="Kai A."/>
            <person name="Okazaki Y."/>
        </authorList>
    </citation>
    <scope>NUCLEOTIDE SEQUENCE</scope>
    <source>
        <strain evidence="8">BOTRYCO-1</strain>
    </source>
</reference>
<sequence length="355" mass="38893">MAGHVAKPRTKQAAKDQAAKAKSRRKLIHFGVAFVVLVTTIWAMVFLLGPGPNSDTGETRYFMVEDGDVMSRIGGRLKEEGLVNSAVGFRLAVLLSGTSGTLKTGEYEIPSRATPGQIVKILIRGEGVKRMIVFPEGWSVNQIYTRLNANPYLTGELPPPPPEGSLNPSTYPFQRGDSRASLVKQMQASHKTLLDALWLQRAPDLPFNNKNEALILASIVEKETGLTEERPRVAAVFVNRLRAGMKLQSDPTIIYGITKGAPLGRKIFKSDLENPHAWNTYVISGLPPTPIANPGKDAIKAVLNPPKTRELFFVADGTGGHAFAETYGEHQKNVARWRAWRAYQESNKAITQGGK</sequence>
<evidence type="ECO:0000256" key="4">
    <source>
        <dbReference type="ARBA" id="ARBA00023136"/>
    </source>
</evidence>
<proteinExistence type="inferred from homology"/>
<evidence type="ECO:0000256" key="2">
    <source>
        <dbReference type="ARBA" id="ARBA00022692"/>
    </source>
</evidence>
<keyword evidence="6 7" id="KW-0961">Cell wall biogenesis/degradation</keyword>
<comment type="caution">
    <text evidence="8">The sequence shown here is derived from an EMBL/GenBank/DDBJ whole genome shotgun (WGS) entry which is preliminary data.</text>
</comment>
<dbReference type="Proteomes" id="UP001161064">
    <property type="component" value="Unassembled WGS sequence"/>
</dbReference>
<dbReference type="RefSeq" id="WP_284360072.1">
    <property type="nucleotide sequence ID" value="NZ_BPFZ01000008.1"/>
</dbReference>
<dbReference type="EC" id="4.2.2.29" evidence="7"/>
<dbReference type="PANTHER" id="PTHR30518:SF2">
    <property type="entry name" value="ENDOLYTIC MUREIN TRANSGLYCOSYLASE"/>
    <property type="match status" value="1"/>
</dbReference>
<dbReference type="PANTHER" id="PTHR30518">
    <property type="entry name" value="ENDOLYTIC MUREIN TRANSGLYCOSYLASE"/>
    <property type="match status" value="1"/>
</dbReference>
<keyword evidence="5 7" id="KW-0456">Lyase</keyword>
<reference evidence="8" key="1">
    <citation type="submission" date="2021-05" db="EMBL/GenBank/DDBJ databases">
        <authorList>
            <person name="Tanabe Y."/>
        </authorList>
    </citation>
    <scope>NUCLEOTIDE SEQUENCE</scope>
    <source>
        <strain evidence="8">BOTRYCO-1</strain>
    </source>
</reference>
<feature type="transmembrane region" description="Helical" evidence="7">
    <location>
        <begin position="27"/>
        <end position="49"/>
    </location>
</feature>
<comment type="similarity">
    <text evidence="7">Belongs to the transglycosylase MltG family.</text>
</comment>
<dbReference type="Pfam" id="PF02618">
    <property type="entry name" value="YceG"/>
    <property type="match status" value="1"/>
</dbReference>
<accession>A0ABQ4PW81</accession>
<gene>
    <name evidence="7" type="primary">mltG</name>
    <name evidence="8" type="ORF">PsB1_1411</name>
</gene>
<dbReference type="NCBIfam" id="TIGR00247">
    <property type="entry name" value="endolytic transglycosylase MltG"/>
    <property type="match status" value="1"/>
</dbReference>
<evidence type="ECO:0000256" key="3">
    <source>
        <dbReference type="ARBA" id="ARBA00022989"/>
    </source>
</evidence>
<evidence type="ECO:0000256" key="7">
    <source>
        <dbReference type="HAMAP-Rule" id="MF_02065"/>
    </source>
</evidence>
<comment type="function">
    <text evidence="7">Functions as a peptidoglycan terminase that cleaves nascent peptidoglycan strands endolytically to terminate their elongation.</text>
</comment>
<dbReference type="Gene3D" id="3.30.1490.480">
    <property type="entry name" value="Endolytic murein transglycosylase"/>
    <property type="match status" value="1"/>
</dbReference>
<evidence type="ECO:0000313" key="8">
    <source>
        <dbReference type="EMBL" id="GIU67257.1"/>
    </source>
</evidence>
<dbReference type="CDD" id="cd08010">
    <property type="entry name" value="MltG_like"/>
    <property type="match status" value="1"/>
</dbReference>
<protein>
    <recommendedName>
        <fullName evidence="7">Endolytic murein transglycosylase</fullName>
        <ecNumber evidence="7">4.2.2.29</ecNumber>
    </recommendedName>
    <alternativeName>
        <fullName evidence="7">Peptidoglycan lytic transglycosylase</fullName>
    </alternativeName>
    <alternativeName>
        <fullName evidence="7">Peptidoglycan polymerization terminase</fullName>
    </alternativeName>
</protein>
<dbReference type="Gene3D" id="3.30.160.60">
    <property type="entry name" value="Classic Zinc Finger"/>
    <property type="match status" value="1"/>
</dbReference>
<evidence type="ECO:0000256" key="5">
    <source>
        <dbReference type="ARBA" id="ARBA00023239"/>
    </source>
</evidence>
<keyword evidence="4 7" id="KW-0472">Membrane</keyword>
<keyword evidence="2 7" id="KW-0812">Transmembrane</keyword>
<evidence type="ECO:0000313" key="9">
    <source>
        <dbReference type="Proteomes" id="UP001161064"/>
    </source>
</evidence>
<keyword evidence="3 7" id="KW-1133">Transmembrane helix</keyword>
<evidence type="ECO:0000256" key="6">
    <source>
        <dbReference type="ARBA" id="ARBA00023316"/>
    </source>
</evidence>
<dbReference type="GO" id="GO:0016829">
    <property type="term" value="F:lyase activity"/>
    <property type="evidence" value="ECO:0007669"/>
    <property type="project" value="UniProtKB-KW"/>
</dbReference>
<keyword evidence="7" id="KW-0997">Cell inner membrane</keyword>
<evidence type="ECO:0000256" key="1">
    <source>
        <dbReference type="ARBA" id="ARBA00022475"/>
    </source>
</evidence>
<comment type="subcellular location">
    <subcellularLocation>
        <location evidence="7">Cell inner membrane</location>
        <topology evidence="7">Single-pass membrane protein</topology>
    </subcellularLocation>
</comment>
<comment type="catalytic activity">
    <reaction evidence="7">
        <text>a peptidoglycan chain = a peptidoglycan chain with N-acetyl-1,6-anhydromuramyl-[peptide] at the reducing end + a peptidoglycan chain with N-acetylglucosamine at the non-reducing end.</text>
        <dbReference type="EC" id="4.2.2.29"/>
    </reaction>
</comment>
<organism evidence="8 9">
    <name type="scientific">Candidatus Phycosocius spiralis</name>
    <dbReference type="NCBI Taxonomy" id="2815099"/>
    <lineage>
        <taxon>Bacteria</taxon>
        <taxon>Pseudomonadati</taxon>
        <taxon>Pseudomonadota</taxon>
        <taxon>Alphaproteobacteria</taxon>
        <taxon>Caulobacterales</taxon>
        <taxon>Caulobacterales incertae sedis</taxon>
        <taxon>Candidatus Phycosocius</taxon>
    </lineage>
</organism>
<dbReference type="InterPro" id="IPR003770">
    <property type="entry name" value="MLTG-like"/>
</dbReference>
<name>A0ABQ4PW81_9PROT</name>